<accession>A0A261RPB1</accession>
<dbReference type="Pfam" id="PF07670">
    <property type="entry name" value="Gate"/>
    <property type="match status" value="2"/>
</dbReference>
<gene>
    <name evidence="3" type="ORF">CAL26_05680</name>
</gene>
<keyword evidence="1" id="KW-1133">Transmembrane helix</keyword>
<dbReference type="AlphaFoldDB" id="A0A261RPB1"/>
<comment type="caution">
    <text evidence="3">The sequence shown here is derived from an EMBL/GenBank/DDBJ whole genome shotgun (WGS) entry which is preliminary data.</text>
</comment>
<feature type="domain" description="Nucleoside transporter/FeoB GTPase Gate" evidence="2">
    <location>
        <begin position="51"/>
        <end position="159"/>
    </location>
</feature>
<evidence type="ECO:0000256" key="1">
    <source>
        <dbReference type="SAM" id="Phobius"/>
    </source>
</evidence>
<feature type="transmembrane region" description="Helical" evidence="1">
    <location>
        <begin position="204"/>
        <end position="223"/>
    </location>
</feature>
<dbReference type="InterPro" id="IPR011415">
    <property type="entry name" value="SpmA_SpmB"/>
</dbReference>
<protein>
    <recommendedName>
        <fullName evidence="2">Nucleoside transporter/FeoB GTPase Gate domain-containing protein</fullName>
    </recommendedName>
</protein>
<feature type="transmembrane region" description="Helical" evidence="1">
    <location>
        <begin position="140"/>
        <end position="160"/>
    </location>
</feature>
<feature type="transmembrane region" description="Helical" evidence="1">
    <location>
        <begin position="172"/>
        <end position="192"/>
    </location>
</feature>
<dbReference type="GO" id="GO:0005886">
    <property type="term" value="C:plasma membrane"/>
    <property type="evidence" value="ECO:0007669"/>
    <property type="project" value="TreeGrafter"/>
</dbReference>
<feature type="transmembrane region" description="Helical" evidence="1">
    <location>
        <begin position="229"/>
        <end position="255"/>
    </location>
</feature>
<feature type="transmembrane region" description="Helical" evidence="1">
    <location>
        <begin position="41"/>
        <end position="61"/>
    </location>
</feature>
<feature type="transmembrane region" description="Helical" evidence="1">
    <location>
        <begin position="353"/>
        <end position="374"/>
    </location>
</feature>
<dbReference type="InterPro" id="IPR011642">
    <property type="entry name" value="Gate_dom"/>
</dbReference>
<dbReference type="OrthoDB" id="9805623at2"/>
<evidence type="ECO:0000259" key="2">
    <source>
        <dbReference type="Pfam" id="PF07670"/>
    </source>
</evidence>
<dbReference type="RefSeq" id="WP_094845896.1">
    <property type="nucleotide sequence ID" value="NZ_NEVJ01000001.1"/>
</dbReference>
<keyword evidence="4" id="KW-1185">Reference proteome</keyword>
<dbReference type="PIRSF" id="PIRSF036542">
    <property type="entry name" value="SpmA_SpmB"/>
    <property type="match status" value="1"/>
</dbReference>
<dbReference type="STRING" id="1416803.CAL13_16400"/>
<name>A0A261RPB1_9BORD</name>
<dbReference type="InterPro" id="IPR052549">
    <property type="entry name" value="SpmB"/>
</dbReference>
<reference evidence="3" key="1">
    <citation type="submission" date="2017-05" db="EMBL/GenBank/DDBJ databases">
        <title>Complete and WGS of Bordetella genogroups.</title>
        <authorList>
            <person name="Spilker T."/>
            <person name="Lipuma J."/>
        </authorList>
    </citation>
    <scope>NUCLEOTIDE SEQUENCE</scope>
    <source>
        <strain evidence="3">AU21707</strain>
    </source>
</reference>
<keyword evidence="1" id="KW-0472">Membrane</keyword>
<keyword evidence="1" id="KW-0812">Transmembrane</keyword>
<feature type="domain" description="Nucleoside transporter/FeoB GTPase Gate" evidence="2">
    <location>
        <begin position="278"/>
        <end position="379"/>
    </location>
</feature>
<dbReference type="Proteomes" id="UP000216857">
    <property type="component" value="Unassembled WGS sequence"/>
</dbReference>
<proteinExistence type="predicted"/>
<evidence type="ECO:0000313" key="4">
    <source>
        <dbReference type="Proteomes" id="UP000216857"/>
    </source>
</evidence>
<dbReference type="PANTHER" id="PTHR35793:SF2">
    <property type="entry name" value="INNER MEMBRANE PROTEIN YJIG"/>
    <property type="match status" value="1"/>
</dbReference>
<evidence type="ECO:0000313" key="3">
    <source>
        <dbReference type="EMBL" id="OZI26805.1"/>
    </source>
</evidence>
<dbReference type="EMBL" id="NEVJ01000001">
    <property type="protein sequence ID" value="OZI26805.1"/>
    <property type="molecule type" value="Genomic_DNA"/>
</dbReference>
<sequence>MLNRLWLAFFLAAGVAGGLRWLIGGDAGVFASMVGALFDMARLSVEVMVLLFGTLTLWLGFLRIAEQAGLVGALARLLGPLFGRLMPEVPRNHPAIGLITLNFAANALGLDNAATPIGLRAMRELQTLNPQPETATNAQILFLVLNASSLTLLPVTIFMYRAQQGATDPTLVFLPILLATCASSLVGLLTVAACQRLRLHDPVVLAWLAAVAVILGGFAALLATLSSGAIAALSSLLGNLTLFGIILAFLLAGAWKKIPVYESFIEGARQGFDIARDLLPYLVAMLCAVGVLRASGALDAVLDGMRWLAHAAGWDTRFVDAMPTALVKPFSGSAARAMMLDTMSHFGVDSFPALLAATVQGSTETTFYVLAVYFGAVGIRRARHAVGCALLADLAGVLASIGVCYWFFG</sequence>
<feature type="transmembrane region" description="Helical" evidence="1">
    <location>
        <begin position="386"/>
        <end position="408"/>
    </location>
</feature>
<dbReference type="PANTHER" id="PTHR35793">
    <property type="entry name" value="INNER MEMBRANE PROTEIN YJIG"/>
    <property type="match status" value="1"/>
</dbReference>
<organism evidence="3 4">
    <name type="scientific">Bordetella genomosp. 9</name>
    <dbReference type="NCBI Taxonomy" id="1416803"/>
    <lineage>
        <taxon>Bacteria</taxon>
        <taxon>Pseudomonadati</taxon>
        <taxon>Pseudomonadota</taxon>
        <taxon>Betaproteobacteria</taxon>
        <taxon>Burkholderiales</taxon>
        <taxon>Alcaligenaceae</taxon>
        <taxon>Bordetella</taxon>
    </lineage>
</organism>
<feature type="transmembrane region" description="Helical" evidence="1">
    <location>
        <begin position="278"/>
        <end position="298"/>
    </location>
</feature>